<feature type="binding site" evidence="7 8">
    <location>
        <position position="128"/>
    </location>
    <ligand>
        <name>substrate</name>
    </ligand>
</feature>
<evidence type="ECO:0000313" key="12">
    <source>
        <dbReference type="EMBL" id="MDS3859449.1"/>
    </source>
</evidence>
<dbReference type="Proteomes" id="UP001268256">
    <property type="component" value="Unassembled WGS sequence"/>
</dbReference>
<evidence type="ECO:0000256" key="8">
    <source>
        <dbReference type="PIRSR" id="PIRSR000190-1"/>
    </source>
</evidence>
<evidence type="ECO:0000256" key="9">
    <source>
        <dbReference type="PIRSR" id="PIRSR000190-2"/>
    </source>
</evidence>
<keyword evidence="13" id="KW-1185">Reference proteome</keyword>
<feature type="domain" description="Pyridoxamine 5'-phosphate oxidase N-terminal" evidence="10">
    <location>
        <begin position="34"/>
        <end position="161"/>
    </location>
</feature>
<keyword evidence="6 7" id="KW-0664">Pyridoxine biosynthesis</keyword>
<keyword evidence="4 7" id="KW-0288">FMN</keyword>
<dbReference type="RefSeq" id="WP_322876777.1">
    <property type="nucleotide sequence ID" value="NZ_JAVMIP010000001.1"/>
</dbReference>
<comment type="pathway">
    <text evidence="7">Cofactor metabolism; pyridoxal 5'-phosphate salvage; pyridoxal 5'-phosphate from pyridoxine 5'-phosphate: step 1/1.</text>
</comment>
<dbReference type="PROSITE" id="PS01064">
    <property type="entry name" value="PYRIDOX_OXIDASE"/>
    <property type="match status" value="1"/>
</dbReference>
<evidence type="ECO:0000259" key="11">
    <source>
        <dbReference type="Pfam" id="PF10590"/>
    </source>
</evidence>
<name>A0AAE4FPP0_9CYAN</name>
<feature type="binding site" evidence="7 9">
    <location>
        <position position="106"/>
    </location>
    <ligand>
        <name>FMN</name>
        <dbReference type="ChEBI" id="CHEBI:58210"/>
    </ligand>
</feature>
<dbReference type="GO" id="GO:0008615">
    <property type="term" value="P:pyridoxine biosynthetic process"/>
    <property type="evidence" value="ECO:0007669"/>
    <property type="project" value="UniProtKB-UniRule"/>
</dbReference>
<dbReference type="EMBL" id="JAVMIP010000001">
    <property type="protein sequence ID" value="MDS3859449.1"/>
    <property type="molecule type" value="Genomic_DNA"/>
</dbReference>
<feature type="binding site" evidence="7 8">
    <location>
        <position position="132"/>
    </location>
    <ligand>
        <name>substrate</name>
    </ligand>
</feature>
<dbReference type="EC" id="1.4.3.5" evidence="7"/>
<gene>
    <name evidence="7 12" type="primary">pdxH</name>
    <name evidence="12" type="ORF">RIF25_01380</name>
</gene>
<dbReference type="InterPro" id="IPR012349">
    <property type="entry name" value="Split_barrel_FMN-bd"/>
</dbReference>
<feature type="binding site" evidence="7 9">
    <location>
        <begin position="141"/>
        <end position="142"/>
    </location>
    <ligand>
        <name>FMN</name>
        <dbReference type="ChEBI" id="CHEBI:58210"/>
    </ligand>
</feature>
<evidence type="ECO:0000256" key="7">
    <source>
        <dbReference type="HAMAP-Rule" id="MF_01629"/>
    </source>
</evidence>
<dbReference type="Pfam" id="PF01243">
    <property type="entry name" value="PNPOx_N"/>
    <property type="match status" value="1"/>
</dbReference>
<feature type="binding site" evidence="7 8">
    <location>
        <position position="124"/>
    </location>
    <ligand>
        <name>substrate</name>
    </ligand>
</feature>
<dbReference type="NCBIfam" id="TIGR00558">
    <property type="entry name" value="pdxH"/>
    <property type="match status" value="1"/>
</dbReference>
<dbReference type="AlphaFoldDB" id="A0AAE4FPP0"/>
<dbReference type="PIRSF" id="PIRSF000190">
    <property type="entry name" value="Pyd_amn-ph_oxd"/>
    <property type="match status" value="1"/>
</dbReference>
<comment type="cofactor">
    <cofactor evidence="7 9">
        <name>FMN</name>
        <dbReference type="ChEBI" id="CHEBI:58210"/>
    </cofactor>
    <text evidence="7 9">Binds 1 FMN per subunit.</text>
</comment>
<dbReference type="GO" id="GO:0010181">
    <property type="term" value="F:FMN binding"/>
    <property type="evidence" value="ECO:0007669"/>
    <property type="project" value="UniProtKB-UniRule"/>
</dbReference>
<feature type="binding site" evidence="7 9">
    <location>
        <position position="84"/>
    </location>
    <ligand>
        <name>FMN</name>
        <dbReference type="ChEBI" id="CHEBI:58210"/>
    </ligand>
</feature>
<comment type="catalytic activity">
    <reaction evidence="7">
        <text>pyridoxine 5'-phosphate + O2 = pyridoxal 5'-phosphate + H2O2</text>
        <dbReference type="Rhea" id="RHEA:15149"/>
        <dbReference type="ChEBI" id="CHEBI:15379"/>
        <dbReference type="ChEBI" id="CHEBI:16240"/>
        <dbReference type="ChEBI" id="CHEBI:58589"/>
        <dbReference type="ChEBI" id="CHEBI:597326"/>
        <dbReference type="EC" id="1.4.3.5"/>
    </reaction>
</comment>
<dbReference type="InterPro" id="IPR019576">
    <property type="entry name" value="Pyridoxamine_oxidase_dimer_C"/>
</dbReference>
<feature type="domain" description="Pyridoxine 5'-phosphate oxidase dimerisation C-terminal" evidence="11">
    <location>
        <begin position="173"/>
        <end position="215"/>
    </location>
</feature>
<dbReference type="PANTHER" id="PTHR10851">
    <property type="entry name" value="PYRIDOXINE-5-PHOSPHATE OXIDASE"/>
    <property type="match status" value="1"/>
</dbReference>
<dbReference type="FunFam" id="2.30.110.10:FF:000020">
    <property type="entry name" value="PNPO isoform 11"/>
    <property type="match status" value="1"/>
</dbReference>
<feature type="binding site" evidence="7 9">
    <location>
        <position position="196"/>
    </location>
    <ligand>
        <name>FMN</name>
        <dbReference type="ChEBI" id="CHEBI:58210"/>
    </ligand>
</feature>
<comment type="pathway">
    <text evidence="7">Cofactor metabolism; pyridoxal 5'-phosphate salvage; pyridoxal 5'-phosphate from pyridoxamine 5'-phosphate: step 1/1.</text>
</comment>
<proteinExistence type="inferred from homology"/>
<feature type="binding site" evidence="7 9">
    <location>
        <position position="186"/>
    </location>
    <ligand>
        <name>FMN</name>
        <dbReference type="ChEBI" id="CHEBI:58210"/>
    </ligand>
</feature>
<feature type="binding site" evidence="7 8">
    <location>
        <position position="67"/>
    </location>
    <ligand>
        <name>substrate</name>
    </ligand>
</feature>
<accession>A0AAE4FPP0</accession>
<dbReference type="InterPro" id="IPR019740">
    <property type="entry name" value="Pyridox_Oxase_CS"/>
</dbReference>
<dbReference type="HAMAP" id="MF_01629">
    <property type="entry name" value="PdxH"/>
    <property type="match status" value="1"/>
</dbReference>
<evidence type="ECO:0000256" key="6">
    <source>
        <dbReference type="ARBA" id="ARBA00023096"/>
    </source>
</evidence>
<evidence type="ECO:0000256" key="5">
    <source>
        <dbReference type="ARBA" id="ARBA00023002"/>
    </source>
</evidence>
<evidence type="ECO:0000256" key="3">
    <source>
        <dbReference type="ARBA" id="ARBA00022630"/>
    </source>
</evidence>
<sequence length="215" mass="24580">MAIKIADLRQDYRLRRLLESEALADPIHQFQAWFEEAVQAELPEPNAMTLATVTAGNTPAARMVLLKHVDQQGFVFFTNYLSRKGQELAGNPHAALVFWWAELERQVRIEGVVSQIAPQESDHYFQSRPLGSQWGAWASEQSAPIQSYATLEAALQQIQAQYPEPPIPRPDHWGGYCLSPTLIEFWQGRPNRLHDRLCYQRRAGTTTWNILRLCP</sequence>
<protein>
    <recommendedName>
        <fullName evidence="7">Pyridoxine/pyridoxamine 5'-phosphate oxidase</fullName>
        <ecNumber evidence="7">1.4.3.5</ecNumber>
    </recommendedName>
    <alternativeName>
        <fullName evidence="7">PNP/PMP oxidase</fullName>
        <shortName evidence="7">PNPOx</shortName>
    </alternativeName>
    <alternativeName>
        <fullName evidence="7">Pyridoxal 5'-phosphate synthase</fullName>
    </alternativeName>
</protein>
<comment type="similarity">
    <text evidence="1 7">Belongs to the pyridoxamine 5'-phosphate oxidase family.</text>
</comment>
<evidence type="ECO:0000256" key="1">
    <source>
        <dbReference type="ARBA" id="ARBA00007301"/>
    </source>
</evidence>
<dbReference type="GO" id="GO:0004733">
    <property type="term" value="F:pyridoxamine phosphate oxidase activity"/>
    <property type="evidence" value="ECO:0007669"/>
    <property type="project" value="UniProtKB-UniRule"/>
</dbReference>
<comment type="catalytic activity">
    <reaction evidence="7">
        <text>pyridoxamine 5'-phosphate + O2 + H2O = pyridoxal 5'-phosphate + H2O2 + NH4(+)</text>
        <dbReference type="Rhea" id="RHEA:15817"/>
        <dbReference type="ChEBI" id="CHEBI:15377"/>
        <dbReference type="ChEBI" id="CHEBI:15379"/>
        <dbReference type="ChEBI" id="CHEBI:16240"/>
        <dbReference type="ChEBI" id="CHEBI:28938"/>
        <dbReference type="ChEBI" id="CHEBI:58451"/>
        <dbReference type="ChEBI" id="CHEBI:597326"/>
        <dbReference type="EC" id="1.4.3.5"/>
    </reaction>
</comment>
<dbReference type="PANTHER" id="PTHR10851:SF0">
    <property type="entry name" value="PYRIDOXINE-5'-PHOSPHATE OXIDASE"/>
    <property type="match status" value="1"/>
</dbReference>
<comment type="caution">
    <text evidence="12">The sequence shown here is derived from an EMBL/GenBank/DDBJ whole genome shotgun (WGS) entry which is preliminary data.</text>
</comment>
<organism evidence="12 13">
    <name type="scientific">Pseudocalidococcus azoricus BACA0444</name>
    <dbReference type="NCBI Taxonomy" id="2918990"/>
    <lineage>
        <taxon>Bacteria</taxon>
        <taxon>Bacillati</taxon>
        <taxon>Cyanobacteriota</taxon>
        <taxon>Cyanophyceae</taxon>
        <taxon>Acaryochloridales</taxon>
        <taxon>Thermosynechococcaceae</taxon>
        <taxon>Pseudocalidococcus</taxon>
        <taxon>Pseudocalidococcus azoricus</taxon>
    </lineage>
</organism>
<comment type="subunit">
    <text evidence="2 7">Homodimer.</text>
</comment>
<dbReference type="SUPFAM" id="SSF50475">
    <property type="entry name" value="FMN-binding split barrel"/>
    <property type="match status" value="1"/>
</dbReference>
<keyword evidence="3 7" id="KW-0285">Flavoprotein</keyword>
<dbReference type="Pfam" id="PF10590">
    <property type="entry name" value="PNP_phzG_C"/>
    <property type="match status" value="1"/>
</dbReference>
<keyword evidence="5 7" id="KW-0560">Oxidoreductase</keyword>
<evidence type="ECO:0000256" key="2">
    <source>
        <dbReference type="ARBA" id="ARBA00011738"/>
    </source>
</evidence>
<evidence type="ECO:0000256" key="4">
    <source>
        <dbReference type="ARBA" id="ARBA00022643"/>
    </source>
</evidence>
<evidence type="ECO:0000259" key="10">
    <source>
        <dbReference type="Pfam" id="PF01243"/>
    </source>
</evidence>
<dbReference type="Gene3D" id="2.30.110.10">
    <property type="entry name" value="Electron Transport, Fmn-binding Protein, Chain A"/>
    <property type="match status" value="1"/>
</dbReference>
<dbReference type="InterPro" id="IPR011576">
    <property type="entry name" value="Pyridox_Oxase_N"/>
</dbReference>
<evidence type="ECO:0000313" key="13">
    <source>
        <dbReference type="Proteomes" id="UP001268256"/>
    </source>
</evidence>
<comment type="function">
    <text evidence="7">Catalyzes the oxidation of either pyridoxine 5'-phosphate (PNP) or pyridoxamine 5'-phosphate (PMP) into pyridoxal 5'-phosphate (PLP).</text>
</comment>
<feature type="binding site" evidence="8">
    <location>
        <begin position="9"/>
        <end position="12"/>
    </location>
    <ligand>
        <name>substrate</name>
    </ligand>
</feature>
<feature type="binding site" evidence="7 9">
    <location>
        <position position="83"/>
    </location>
    <ligand>
        <name>FMN</name>
        <dbReference type="ChEBI" id="CHEBI:58210"/>
    </ligand>
</feature>
<feature type="binding site" evidence="7 9">
    <location>
        <begin position="77"/>
        <end position="78"/>
    </location>
    <ligand>
        <name>FMN</name>
        <dbReference type="ChEBI" id="CHEBI:58210"/>
    </ligand>
</feature>
<feature type="binding site" evidence="7 9">
    <location>
        <begin position="62"/>
        <end position="67"/>
    </location>
    <ligand>
        <name>FMN</name>
        <dbReference type="ChEBI" id="CHEBI:58210"/>
    </ligand>
</feature>
<dbReference type="NCBIfam" id="NF004231">
    <property type="entry name" value="PRK05679.1"/>
    <property type="match status" value="1"/>
</dbReference>
<feature type="binding site" evidence="7 8">
    <location>
        <begin position="192"/>
        <end position="194"/>
    </location>
    <ligand>
        <name>substrate</name>
    </ligand>
</feature>
<reference evidence="13" key="1">
    <citation type="submission" date="2023-07" db="EMBL/GenBank/DDBJ databases">
        <authorList>
            <person name="Luz R."/>
            <person name="Cordeiro R."/>
            <person name="Fonseca A."/>
            <person name="Goncalves V."/>
        </authorList>
    </citation>
    <scope>NUCLEOTIDE SEQUENCE [LARGE SCALE GENOMIC DNA]</scope>
    <source>
        <strain evidence="13">BACA0444</strain>
    </source>
</reference>
<dbReference type="InterPro" id="IPR000659">
    <property type="entry name" value="Pyridox_Oxase"/>
</dbReference>